<gene>
    <name evidence="3" type="ORF">ILYODFUR_036366</name>
</gene>
<keyword evidence="2" id="KW-0812">Transmembrane</keyword>
<comment type="caution">
    <text evidence="3">The sequence shown here is derived from an EMBL/GenBank/DDBJ whole genome shotgun (WGS) entry which is preliminary data.</text>
</comment>
<accession>A0ABV0UCL2</accession>
<protein>
    <submittedName>
        <fullName evidence="3">Uncharacterized protein</fullName>
    </submittedName>
</protein>
<feature type="region of interest" description="Disordered" evidence="1">
    <location>
        <begin position="32"/>
        <end position="51"/>
    </location>
</feature>
<organism evidence="3 4">
    <name type="scientific">Ilyodon furcidens</name>
    <name type="common">goldbreast splitfin</name>
    <dbReference type="NCBI Taxonomy" id="33524"/>
    <lineage>
        <taxon>Eukaryota</taxon>
        <taxon>Metazoa</taxon>
        <taxon>Chordata</taxon>
        <taxon>Craniata</taxon>
        <taxon>Vertebrata</taxon>
        <taxon>Euteleostomi</taxon>
        <taxon>Actinopterygii</taxon>
        <taxon>Neopterygii</taxon>
        <taxon>Teleostei</taxon>
        <taxon>Neoteleostei</taxon>
        <taxon>Acanthomorphata</taxon>
        <taxon>Ovalentaria</taxon>
        <taxon>Atherinomorphae</taxon>
        <taxon>Cyprinodontiformes</taxon>
        <taxon>Goodeidae</taxon>
        <taxon>Ilyodon</taxon>
    </lineage>
</organism>
<evidence type="ECO:0000256" key="1">
    <source>
        <dbReference type="SAM" id="MobiDB-lite"/>
    </source>
</evidence>
<evidence type="ECO:0000313" key="4">
    <source>
        <dbReference type="Proteomes" id="UP001482620"/>
    </source>
</evidence>
<name>A0ABV0UCL2_9TELE</name>
<proteinExistence type="predicted"/>
<evidence type="ECO:0000313" key="3">
    <source>
        <dbReference type="EMBL" id="MEQ2242489.1"/>
    </source>
</evidence>
<keyword evidence="2" id="KW-0472">Membrane</keyword>
<sequence length="75" mass="8181">MADGPDADVDNPPSIIFPPLITVSDLPSTAADECNQEAARRSEPDPPSSTESCWFISCSLSSSALLFFFCFYFVR</sequence>
<reference evidence="3 4" key="1">
    <citation type="submission" date="2021-06" db="EMBL/GenBank/DDBJ databases">
        <authorList>
            <person name="Palmer J.M."/>
        </authorList>
    </citation>
    <scope>NUCLEOTIDE SEQUENCE [LARGE SCALE GENOMIC DNA]</scope>
    <source>
        <strain evidence="4">if_2019</strain>
        <tissue evidence="3">Muscle</tissue>
    </source>
</reference>
<feature type="transmembrane region" description="Helical" evidence="2">
    <location>
        <begin position="54"/>
        <end position="74"/>
    </location>
</feature>
<evidence type="ECO:0000256" key="2">
    <source>
        <dbReference type="SAM" id="Phobius"/>
    </source>
</evidence>
<dbReference type="EMBL" id="JAHRIQ010065273">
    <property type="protein sequence ID" value="MEQ2242489.1"/>
    <property type="molecule type" value="Genomic_DNA"/>
</dbReference>
<keyword evidence="2" id="KW-1133">Transmembrane helix</keyword>
<keyword evidence="4" id="KW-1185">Reference proteome</keyword>
<dbReference type="Proteomes" id="UP001482620">
    <property type="component" value="Unassembled WGS sequence"/>
</dbReference>